<evidence type="ECO:0000313" key="3">
    <source>
        <dbReference type="Proteomes" id="UP000219439"/>
    </source>
</evidence>
<dbReference type="Proteomes" id="UP000219439">
    <property type="component" value="Unassembled WGS sequence"/>
</dbReference>
<name>A0A285NJ47_9HYPH</name>
<reference evidence="2 3" key="1">
    <citation type="submission" date="2017-09" db="EMBL/GenBank/DDBJ databases">
        <authorList>
            <person name="Ehlers B."/>
            <person name="Leendertz F.H."/>
        </authorList>
    </citation>
    <scope>NUCLEOTIDE SEQUENCE [LARGE SCALE GENOMIC DNA]</scope>
    <source>
        <strain evidence="2 3">DSM 18289</strain>
    </source>
</reference>
<dbReference type="PANTHER" id="PTHR36121">
    <property type="entry name" value="PROTEIN SXY"/>
    <property type="match status" value="1"/>
</dbReference>
<evidence type="ECO:0000313" key="2">
    <source>
        <dbReference type="EMBL" id="SNZ08997.1"/>
    </source>
</evidence>
<dbReference type="Pfam" id="PF04994">
    <property type="entry name" value="TfoX_C"/>
    <property type="match status" value="1"/>
</dbReference>
<organism evidence="2 3">
    <name type="scientific">Cohaesibacter gelatinilyticus</name>
    <dbReference type="NCBI Taxonomy" id="372072"/>
    <lineage>
        <taxon>Bacteria</taxon>
        <taxon>Pseudomonadati</taxon>
        <taxon>Pseudomonadota</taxon>
        <taxon>Alphaproteobacteria</taxon>
        <taxon>Hyphomicrobiales</taxon>
        <taxon>Cohaesibacteraceae</taxon>
    </lineage>
</organism>
<dbReference type="AlphaFoldDB" id="A0A285NJ47"/>
<feature type="domain" description="TfoX C-terminal" evidence="1">
    <location>
        <begin position="4"/>
        <end position="77"/>
    </location>
</feature>
<protein>
    <submittedName>
        <fullName evidence="2">TfoX C-terminal domain-containing protein</fullName>
    </submittedName>
</protein>
<gene>
    <name evidence="2" type="ORF">SAMN06265368_1897</name>
</gene>
<dbReference type="InterPro" id="IPR047525">
    <property type="entry name" value="TfoX-like"/>
</dbReference>
<dbReference type="Gene3D" id="1.10.150.20">
    <property type="entry name" value="5' to 3' exonuclease, C-terminal subdomain"/>
    <property type="match status" value="1"/>
</dbReference>
<dbReference type="InterPro" id="IPR007077">
    <property type="entry name" value="TfoX_C"/>
</dbReference>
<dbReference type="PANTHER" id="PTHR36121:SF1">
    <property type="entry name" value="PROTEIN SXY"/>
    <property type="match status" value="1"/>
</dbReference>
<dbReference type="EMBL" id="OBEL01000001">
    <property type="protein sequence ID" value="SNZ08997.1"/>
    <property type="molecule type" value="Genomic_DNA"/>
</dbReference>
<evidence type="ECO:0000259" key="1">
    <source>
        <dbReference type="Pfam" id="PF04994"/>
    </source>
</evidence>
<proteinExistence type="predicted"/>
<keyword evidence="3" id="KW-1185">Reference proteome</keyword>
<sequence length="82" mass="9704">MGEMMNLGPQSQKWLKELEIHTEEDLRKHDILDVYLELKARHPQKTTLMMLWALQGALLDMNCIYLPAEIKDQLKKELAERK</sequence>
<accession>A0A285NJ47</accession>